<gene>
    <name evidence="6" type="ORF">MVEN_01634500</name>
</gene>
<dbReference type="EMBL" id="JACAZI010000014">
    <property type="protein sequence ID" value="KAF7344738.1"/>
    <property type="molecule type" value="Genomic_DNA"/>
</dbReference>
<dbReference type="Gene3D" id="1.25.40.20">
    <property type="entry name" value="Ankyrin repeat-containing domain"/>
    <property type="match status" value="3"/>
</dbReference>
<evidence type="ECO:0000313" key="7">
    <source>
        <dbReference type="Proteomes" id="UP000620124"/>
    </source>
</evidence>
<reference evidence="6" key="1">
    <citation type="submission" date="2020-05" db="EMBL/GenBank/DDBJ databases">
        <title>Mycena genomes resolve the evolution of fungal bioluminescence.</title>
        <authorList>
            <person name="Tsai I.J."/>
        </authorList>
    </citation>
    <scope>NUCLEOTIDE SEQUENCE</scope>
    <source>
        <strain evidence="6">CCC161011</strain>
    </source>
</reference>
<dbReference type="Proteomes" id="UP000620124">
    <property type="component" value="Unassembled WGS sequence"/>
</dbReference>
<dbReference type="Pfam" id="PF22939">
    <property type="entry name" value="WHD_GPIID"/>
    <property type="match status" value="1"/>
</dbReference>
<keyword evidence="1" id="KW-0677">Repeat</keyword>
<feature type="repeat" description="ANK" evidence="2">
    <location>
        <begin position="599"/>
        <end position="631"/>
    </location>
</feature>
<dbReference type="PROSITE" id="PS50297">
    <property type="entry name" value="ANK_REP_REGION"/>
    <property type="match status" value="5"/>
</dbReference>
<dbReference type="SMART" id="SM00248">
    <property type="entry name" value="ANK"/>
    <property type="match status" value="9"/>
</dbReference>
<feature type="domain" description="GPI inositol-deacylase winged helix" evidence="4">
    <location>
        <begin position="365"/>
        <end position="443"/>
    </location>
</feature>
<comment type="caution">
    <text evidence="6">The sequence shown here is derived from an EMBL/GenBank/DDBJ whole genome shotgun (WGS) entry which is preliminary data.</text>
</comment>
<evidence type="ECO:0000313" key="6">
    <source>
        <dbReference type="EMBL" id="KAF7344738.1"/>
    </source>
</evidence>
<dbReference type="Gene3D" id="3.40.50.300">
    <property type="entry name" value="P-loop containing nucleotide triphosphate hydrolases"/>
    <property type="match status" value="1"/>
</dbReference>
<dbReference type="PANTHER" id="PTHR10039:SF15">
    <property type="entry name" value="NACHT DOMAIN-CONTAINING PROTEIN"/>
    <property type="match status" value="1"/>
</dbReference>
<evidence type="ECO:0000259" key="4">
    <source>
        <dbReference type="Pfam" id="PF22939"/>
    </source>
</evidence>
<dbReference type="InterPro" id="IPR056884">
    <property type="entry name" value="NPHP3-like_N"/>
</dbReference>
<sequence>MMASQVSDSRTVNQYIYGGKGGKGGNGGAGGGSGGRGDGPKLTYQANQIIVNHHHGSGPDQQQRMDFEERTRIIDWLSPINFFIRHADISRVRQKDTGGWLLADPRFKRWESGSERTLWCRGIPGGGKTILVSKVVDHLTTESESKNTGVACIYLNHKEADIQTPARLLSGLWRQLVLGQEVGPLAMQLYQQYHEKGTTPSLDDICNILNSSLIHYPKVYIIVDALDEYPEDWRWILLQHLITMGPTVNVMITSRPNITPGASHPNLEAIEICAKEEDLRKYVDTQIQRSPRLLMHLQTQPELREETHTKISGTADGMFLLAKLHLESLTAKPTIKAVREGLRHLPKDLNDTYDIVMQRIDSQNEEDRKVAGSALTWVANAKRPLTVDELRTALAIELNTRQLDKDNLMNIELILAACAGLVIMDEQRSVVRLVHYTTQEYLDSIQPSRFPDAQTEITRTLLTFLAFDGYPDTSWYSAWNLPPLIEYSQYCLVHATGQPEVQLHNMILKFFGCAHQWKQTMRWRWSTHPWTVDWPPQPSALWIAAAANLLGTAKFLLEEAPINKHPDGSGITIASYYGHLEMVQLLIENGADVNTLTEQYGPPLTAASEAGHDRIARFLLKNGADANASSGQYGCALHAAVSQNHETIVRLLIKNGASVNRQGDFGTALTFASQCGMQSIVLLLLEQGADVNARGGKYSYALNTALAHKQEKIAQILIENGADVNALGHNLRYPLGLAADWGHENLVQLLINNGADPNAHGGMTLLHALWDGRENIVRLLLENGADANPQDTRYGCPLLAAFGRGDRAIVQLLVKHGAKVDWSGMYR</sequence>
<organism evidence="6 7">
    <name type="scientific">Mycena venus</name>
    <dbReference type="NCBI Taxonomy" id="2733690"/>
    <lineage>
        <taxon>Eukaryota</taxon>
        <taxon>Fungi</taxon>
        <taxon>Dikarya</taxon>
        <taxon>Basidiomycota</taxon>
        <taxon>Agaricomycotina</taxon>
        <taxon>Agaricomycetes</taxon>
        <taxon>Agaricomycetidae</taxon>
        <taxon>Agaricales</taxon>
        <taxon>Marasmiineae</taxon>
        <taxon>Mycenaceae</taxon>
        <taxon>Mycena</taxon>
    </lineage>
</organism>
<dbReference type="InterPro" id="IPR002110">
    <property type="entry name" value="Ankyrin_rpt"/>
</dbReference>
<evidence type="ECO:0000256" key="3">
    <source>
        <dbReference type="SAM" id="MobiDB-lite"/>
    </source>
</evidence>
<dbReference type="Pfam" id="PF12796">
    <property type="entry name" value="Ank_2"/>
    <property type="match status" value="2"/>
</dbReference>
<dbReference type="OrthoDB" id="7464126at2759"/>
<accession>A0A8H6XNU7</accession>
<feature type="repeat" description="ANK" evidence="2">
    <location>
        <begin position="636"/>
        <end position="664"/>
    </location>
</feature>
<proteinExistence type="predicted"/>
<name>A0A8H6XNU7_9AGAR</name>
<feature type="repeat" description="ANK" evidence="2">
    <location>
        <begin position="566"/>
        <end position="598"/>
    </location>
</feature>
<feature type="compositionally biased region" description="Gly residues" evidence="3">
    <location>
        <begin position="18"/>
        <end position="37"/>
    </location>
</feature>
<dbReference type="SUPFAM" id="SSF52540">
    <property type="entry name" value="P-loop containing nucleoside triphosphate hydrolases"/>
    <property type="match status" value="1"/>
</dbReference>
<feature type="region of interest" description="Disordered" evidence="3">
    <location>
        <begin position="14"/>
        <end position="42"/>
    </location>
</feature>
<dbReference type="InterPro" id="IPR054471">
    <property type="entry name" value="GPIID_WHD"/>
</dbReference>
<dbReference type="Pfam" id="PF00023">
    <property type="entry name" value="Ank"/>
    <property type="match status" value="1"/>
</dbReference>
<keyword evidence="7" id="KW-1185">Reference proteome</keyword>
<protein>
    <submittedName>
        <fullName evidence="6">ANK-REP-REGION domain-containing protein</fullName>
    </submittedName>
</protein>
<dbReference type="PANTHER" id="PTHR10039">
    <property type="entry name" value="AMELOGENIN"/>
    <property type="match status" value="1"/>
</dbReference>
<evidence type="ECO:0000256" key="1">
    <source>
        <dbReference type="ARBA" id="ARBA00022737"/>
    </source>
</evidence>
<evidence type="ECO:0000259" key="5">
    <source>
        <dbReference type="Pfam" id="PF24883"/>
    </source>
</evidence>
<dbReference type="SUPFAM" id="SSF48403">
    <property type="entry name" value="Ankyrin repeat"/>
    <property type="match status" value="1"/>
</dbReference>
<keyword evidence="2" id="KW-0040">ANK repeat</keyword>
<feature type="repeat" description="ANK" evidence="2">
    <location>
        <begin position="730"/>
        <end position="762"/>
    </location>
</feature>
<feature type="domain" description="Nephrocystin 3-like N-terminal" evidence="5">
    <location>
        <begin position="96"/>
        <end position="255"/>
    </location>
</feature>
<dbReference type="PROSITE" id="PS50088">
    <property type="entry name" value="ANK_REPEAT"/>
    <property type="match status" value="6"/>
</dbReference>
<feature type="repeat" description="ANK" evidence="2">
    <location>
        <begin position="664"/>
        <end position="696"/>
    </location>
</feature>
<dbReference type="InterPro" id="IPR027417">
    <property type="entry name" value="P-loop_NTPase"/>
</dbReference>
<feature type="repeat" description="ANK" evidence="2">
    <location>
        <begin position="760"/>
        <end position="792"/>
    </location>
</feature>
<evidence type="ECO:0000256" key="2">
    <source>
        <dbReference type="PROSITE-ProRule" id="PRU00023"/>
    </source>
</evidence>
<dbReference type="AlphaFoldDB" id="A0A8H6XNU7"/>
<dbReference type="Pfam" id="PF24883">
    <property type="entry name" value="NPHP3_N"/>
    <property type="match status" value="1"/>
</dbReference>
<dbReference type="InterPro" id="IPR036770">
    <property type="entry name" value="Ankyrin_rpt-contain_sf"/>
</dbReference>